<dbReference type="Proteomes" id="UP000887579">
    <property type="component" value="Unplaced"/>
</dbReference>
<organism evidence="1 2">
    <name type="scientific">Panagrolaimus sp. ES5</name>
    <dbReference type="NCBI Taxonomy" id="591445"/>
    <lineage>
        <taxon>Eukaryota</taxon>
        <taxon>Metazoa</taxon>
        <taxon>Ecdysozoa</taxon>
        <taxon>Nematoda</taxon>
        <taxon>Chromadorea</taxon>
        <taxon>Rhabditida</taxon>
        <taxon>Tylenchina</taxon>
        <taxon>Panagrolaimomorpha</taxon>
        <taxon>Panagrolaimoidea</taxon>
        <taxon>Panagrolaimidae</taxon>
        <taxon>Panagrolaimus</taxon>
    </lineage>
</organism>
<reference evidence="2" key="1">
    <citation type="submission" date="2022-11" db="UniProtKB">
        <authorList>
            <consortium name="WormBaseParasite"/>
        </authorList>
    </citation>
    <scope>IDENTIFICATION</scope>
</reference>
<protein>
    <submittedName>
        <fullName evidence="2">Uncharacterized protein</fullName>
    </submittedName>
</protein>
<name>A0AC34F5F1_9BILA</name>
<sequence length="398" mass="46209">MQNRRQLSLVVITIFGIFGFYDKLFLFAPLSPKEDTAINDLKDVETLQEKNNIFKRQQQHPNISNINNYYQCELETPNPWDPTITKYLKPNIKKCETNFQNLTFLNVNGYISVNYNLAKVNTTCQWQCLIPGNKGADSYSSGPWIDILSEKPTCDVFKVRCLANKEKYYETLHVQIIPKPISPPNNSDQKIFNIHIFVIDSVSRSQGLRFLPKTIDFFQKEMKATHFPYFNKVGYNSYPNGNAFLYGKSVPRDNKNNNIPPIITKVLADNQTFENHYIGKILQQFGFPTLFNEDVHSIFPKASNFSTHTLAPLSQEIVKYKNFKNSHLFDDQCQTTLNFNLKMLSEFITKYSNAPKFSLNWNTFLSHDHLNHLSVADDVMLEFLRINQNEVNISLFFM</sequence>
<dbReference type="WBParaSite" id="ES5_v2.g12300.t1">
    <property type="protein sequence ID" value="ES5_v2.g12300.t1"/>
    <property type="gene ID" value="ES5_v2.g12300"/>
</dbReference>
<accession>A0AC34F5F1</accession>
<proteinExistence type="predicted"/>
<evidence type="ECO:0000313" key="1">
    <source>
        <dbReference type="Proteomes" id="UP000887579"/>
    </source>
</evidence>
<evidence type="ECO:0000313" key="2">
    <source>
        <dbReference type="WBParaSite" id="ES5_v2.g12300.t1"/>
    </source>
</evidence>